<evidence type="ECO:0008006" key="4">
    <source>
        <dbReference type="Google" id="ProtNLM"/>
    </source>
</evidence>
<dbReference type="InterPro" id="IPR007995">
    <property type="entry name" value="DUF742"/>
</dbReference>
<evidence type="ECO:0000313" key="3">
    <source>
        <dbReference type="Proteomes" id="UP000657574"/>
    </source>
</evidence>
<evidence type="ECO:0000313" key="2">
    <source>
        <dbReference type="EMBL" id="GGJ66292.1"/>
    </source>
</evidence>
<comment type="caution">
    <text evidence="2">The sequence shown here is derived from an EMBL/GenBank/DDBJ whole genome shotgun (WGS) entry which is preliminary data.</text>
</comment>
<dbReference type="PANTHER" id="PTHR36221:SF1">
    <property type="entry name" value="DUF742 DOMAIN-CONTAINING PROTEIN"/>
    <property type="match status" value="1"/>
</dbReference>
<feature type="region of interest" description="Disordered" evidence="1">
    <location>
        <begin position="41"/>
        <end position="93"/>
    </location>
</feature>
<gene>
    <name evidence="2" type="ORF">GCM10010121_091230</name>
</gene>
<proteinExistence type="predicted"/>
<dbReference type="AlphaFoldDB" id="A0A917ULN8"/>
<dbReference type="Pfam" id="PF05331">
    <property type="entry name" value="DUF742"/>
    <property type="match status" value="1"/>
</dbReference>
<dbReference type="EMBL" id="BMQA01000091">
    <property type="protein sequence ID" value="GGJ66292.1"/>
    <property type="molecule type" value="Genomic_DNA"/>
</dbReference>
<name>A0A917ULN8_9ACTN</name>
<accession>A0A917ULN8</accession>
<protein>
    <recommendedName>
        <fullName evidence="4">DUF742 domain-containing protein</fullName>
    </recommendedName>
</protein>
<sequence>MCREIKSVAEISALLRMPLGVARILVADMAEAGLVVIHQPDGAGATGGRLDTGLLERAGSADSNRRRQRPGPGEALSGTGWPGRSGSLNASTV</sequence>
<dbReference type="PANTHER" id="PTHR36221">
    <property type="entry name" value="DUF742 DOMAIN-CONTAINING PROTEIN"/>
    <property type="match status" value="1"/>
</dbReference>
<reference evidence="2" key="2">
    <citation type="submission" date="2020-09" db="EMBL/GenBank/DDBJ databases">
        <authorList>
            <person name="Sun Q."/>
            <person name="Ohkuma M."/>
        </authorList>
    </citation>
    <scope>NUCLEOTIDE SEQUENCE</scope>
    <source>
        <strain evidence="2">JCM 3086</strain>
    </source>
</reference>
<evidence type="ECO:0000256" key="1">
    <source>
        <dbReference type="SAM" id="MobiDB-lite"/>
    </source>
</evidence>
<dbReference type="Proteomes" id="UP000657574">
    <property type="component" value="Unassembled WGS sequence"/>
</dbReference>
<reference evidence="2" key="1">
    <citation type="journal article" date="2014" name="Int. J. Syst. Evol. Microbiol.">
        <title>Complete genome sequence of Corynebacterium casei LMG S-19264T (=DSM 44701T), isolated from a smear-ripened cheese.</title>
        <authorList>
            <consortium name="US DOE Joint Genome Institute (JGI-PGF)"/>
            <person name="Walter F."/>
            <person name="Albersmeier A."/>
            <person name="Kalinowski J."/>
            <person name="Ruckert C."/>
        </authorList>
    </citation>
    <scope>NUCLEOTIDE SEQUENCE</scope>
    <source>
        <strain evidence="2">JCM 3086</strain>
    </source>
</reference>
<organism evidence="2 3">
    <name type="scientific">Streptomyces brasiliensis</name>
    <dbReference type="NCBI Taxonomy" id="1954"/>
    <lineage>
        <taxon>Bacteria</taxon>
        <taxon>Bacillati</taxon>
        <taxon>Actinomycetota</taxon>
        <taxon>Actinomycetes</taxon>
        <taxon>Kitasatosporales</taxon>
        <taxon>Streptomycetaceae</taxon>
        <taxon>Streptomyces</taxon>
    </lineage>
</organism>
<keyword evidence="3" id="KW-1185">Reference proteome</keyword>